<dbReference type="AlphaFoldDB" id="A0A5J4WJG0"/>
<sequence length="220" mass="25716">MLIQFWRHLNDEQLPETLLYRSQTTEQHQQLGGKLMRQQQSIETLKDNRTKLNFLGTQFSEASLYLMLIYSAKTRIFKTQCWTGIIVSPLDALKELYCQIKKITENKKQYIQDPIPQAIVVTDASSQEWEQHLNQILERFQQLMEHGQTTKCIGLVIGKNGRQLTQKLQLSQDKDQHNSRCSSKIVQIRRLSLSPIPSRSNKIDFNGHKRLTCPKDRCIF</sequence>
<evidence type="ECO:0000313" key="1">
    <source>
        <dbReference type="EMBL" id="KAA6394425.1"/>
    </source>
</evidence>
<organism evidence="1 2">
    <name type="scientific">Streblomastix strix</name>
    <dbReference type="NCBI Taxonomy" id="222440"/>
    <lineage>
        <taxon>Eukaryota</taxon>
        <taxon>Metamonada</taxon>
        <taxon>Preaxostyla</taxon>
        <taxon>Oxymonadida</taxon>
        <taxon>Streblomastigidae</taxon>
        <taxon>Streblomastix</taxon>
    </lineage>
</organism>
<accession>A0A5J4WJG0</accession>
<protein>
    <submittedName>
        <fullName evidence="1">Uncharacterized protein</fullName>
    </submittedName>
</protein>
<reference evidence="1 2" key="1">
    <citation type="submission" date="2019-03" db="EMBL/GenBank/DDBJ databases">
        <title>Single cell metagenomics reveals metabolic interactions within the superorganism composed of flagellate Streblomastix strix and complex community of Bacteroidetes bacteria on its surface.</title>
        <authorList>
            <person name="Treitli S.C."/>
            <person name="Kolisko M."/>
            <person name="Husnik F."/>
            <person name="Keeling P."/>
            <person name="Hampl V."/>
        </authorList>
    </citation>
    <scope>NUCLEOTIDE SEQUENCE [LARGE SCALE GENOMIC DNA]</scope>
    <source>
        <strain evidence="1">ST1C</strain>
    </source>
</reference>
<gene>
    <name evidence="1" type="ORF">EZS28_010049</name>
</gene>
<name>A0A5J4WJG0_9EUKA</name>
<dbReference type="EMBL" id="SNRW01001946">
    <property type="protein sequence ID" value="KAA6394425.1"/>
    <property type="molecule type" value="Genomic_DNA"/>
</dbReference>
<evidence type="ECO:0000313" key="2">
    <source>
        <dbReference type="Proteomes" id="UP000324800"/>
    </source>
</evidence>
<proteinExistence type="predicted"/>
<dbReference type="Proteomes" id="UP000324800">
    <property type="component" value="Unassembled WGS sequence"/>
</dbReference>
<comment type="caution">
    <text evidence="1">The sequence shown here is derived from an EMBL/GenBank/DDBJ whole genome shotgun (WGS) entry which is preliminary data.</text>
</comment>